<evidence type="ECO:0000313" key="1">
    <source>
        <dbReference type="EMBL" id="KAJ8004636.1"/>
    </source>
</evidence>
<accession>A0ACC2GLW2</accession>
<reference evidence="1" key="1">
    <citation type="submission" date="2021-05" db="EMBL/GenBank/DDBJ databases">
        <authorList>
            <person name="Pan Q."/>
            <person name="Jouanno E."/>
            <person name="Zahm M."/>
            <person name="Klopp C."/>
            <person name="Cabau C."/>
            <person name="Louis A."/>
            <person name="Berthelot C."/>
            <person name="Parey E."/>
            <person name="Roest Crollius H."/>
            <person name="Montfort J."/>
            <person name="Robinson-Rechavi M."/>
            <person name="Bouchez O."/>
            <person name="Lampietro C."/>
            <person name="Lopez Roques C."/>
            <person name="Donnadieu C."/>
            <person name="Postlethwait J."/>
            <person name="Bobe J."/>
            <person name="Dillon D."/>
            <person name="Chandos A."/>
            <person name="von Hippel F."/>
            <person name="Guiguen Y."/>
        </authorList>
    </citation>
    <scope>NUCLEOTIDE SEQUENCE</scope>
    <source>
        <strain evidence="1">YG-Jan2019</strain>
    </source>
</reference>
<protein>
    <submittedName>
        <fullName evidence="1">Uncharacterized protein</fullName>
    </submittedName>
</protein>
<dbReference type="EMBL" id="CM055738">
    <property type="protein sequence ID" value="KAJ8004636.1"/>
    <property type="molecule type" value="Genomic_DNA"/>
</dbReference>
<comment type="caution">
    <text evidence="1">The sequence shown here is derived from an EMBL/GenBank/DDBJ whole genome shotgun (WGS) entry which is preliminary data.</text>
</comment>
<keyword evidence="2" id="KW-1185">Reference proteome</keyword>
<dbReference type="Proteomes" id="UP001157502">
    <property type="component" value="Chromosome 11"/>
</dbReference>
<sequence>MASLQLFLPGYSTSLPAISHNALVPPCPPSASVSDPSVPVPIGSKGTTAAARHLQLPVGNANLCQSPLRHCHGSLSHITVWCRASGGSRRPFKTVAGVAPNRKWEGGLPSIAMVSRMSSYLE</sequence>
<organism evidence="1 2">
    <name type="scientific">Dallia pectoralis</name>
    <name type="common">Alaska blackfish</name>
    <dbReference type="NCBI Taxonomy" id="75939"/>
    <lineage>
        <taxon>Eukaryota</taxon>
        <taxon>Metazoa</taxon>
        <taxon>Chordata</taxon>
        <taxon>Craniata</taxon>
        <taxon>Vertebrata</taxon>
        <taxon>Euteleostomi</taxon>
        <taxon>Actinopterygii</taxon>
        <taxon>Neopterygii</taxon>
        <taxon>Teleostei</taxon>
        <taxon>Protacanthopterygii</taxon>
        <taxon>Esociformes</taxon>
        <taxon>Umbridae</taxon>
        <taxon>Dallia</taxon>
    </lineage>
</organism>
<name>A0ACC2GLW2_DALPE</name>
<gene>
    <name evidence="1" type="ORF">DPEC_G00138380</name>
</gene>
<proteinExistence type="predicted"/>
<evidence type="ECO:0000313" key="2">
    <source>
        <dbReference type="Proteomes" id="UP001157502"/>
    </source>
</evidence>